<dbReference type="STRING" id="1798697.A2373_01615"/>
<name>A0A1F6NHJ4_9BACT</name>
<evidence type="ECO:0000313" key="1">
    <source>
        <dbReference type="EMBL" id="OGH83233.1"/>
    </source>
</evidence>
<sequence>MGFFSSPSDKYSQELKHLPVEDFKRIFRGLKTKSLSQDEEDLAHRELEKHITNDGKISMRNVYNTIHSLKNKKMISLNDEEDLMGAFEDYFNK</sequence>
<gene>
    <name evidence="1" type="ORF">A2373_01615</name>
</gene>
<protein>
    <submittedName>
        <fullName evidence="1">Uncharacterized protein</fullName>
    </submittedName>
</protein>
<evidence type="ECO:0000313" key="2">
    <source>
        <dbReference type="Proteomes" id="UP000176300"/>
    </source>
</evidence>
<comment type="caution">
    <text evidence="1">The sequence shown here is derived from an EMBL/GenBank/DDBJ whole genome shotgun (WGS) entry which is preliminary data.</text>
</comment>
<reference evidence="1 2" key="1">
    <citation type="journal article" date="2016" name="Nat. Commun.">
        <title>Thousands of microbial genomes shed light on interconnected biogeochemical processes in an aquifer system.</title>
        <authorList>
            <person name="Anantharaman K."/>
            <person name="Brown C.T."/>
            <person name="Hug L.A."/>
            <person name="Sharon I."/>
            <person name="Castelle C.J."/>
            <person name="Probst A.J."/>
            <person name="Thomas B.C."/>
            <person name="Singh A."/>
            <person name="Wilkins M.J."/>
            <person name="Karaoz U."/>
            <person name="Brodie E.L."/>
            <person name="Williams K.H."/>
            <person name="Hubbard S.S."/>
            <person name="Banfield J.F."/>
        </authorList>
    </citation>
    <scope>NUCLEOTIDE SEQUENCE [LARGE SCALE GENOMIC DNA]</scope>
</reference>
<dbReference type="EMBL" id="MFQS01000017">
    <property type="protein sequence ID" value="OGH83233.1"/>
    <property type="molecule type" value="Genomic_DNA"/>
</dbReference>
<dbReference type="AlphaFoldDB" id="A0A1F6NHJ4"/>
<accession>A0A1F6NHJ4</accession>
<dbReference type="Proteomes" id="UP000176300">
    <property type="component" value="Unassembled WGS sequence"/>
</dbReference>
<proteinExistence type="predicted"/>
<organism evidence="1 2">
    <name type="scientific">Candidatus Magasanikbacteria bacterium RIFOXYB1_FULL_40_15</name>
    <dbReference type="NCBI Taxonomy" id="1798697"/>
    <lineage>
        <taxon>Bacteria</taxon>
        <taxon>Candidatus Magasanikiibacteriota</taxon>
    </lineage>
</organism>